<gene>
    <name evidence="1" type="ORF">Vafri_7393</name>
</gene>
<dbReference type="AlphaFoldDB" id="A0A8J4B055"/>
<accession>A0A8J4B055</accession>
<feature type="non-terminal residue" evidence="1">
    <location>
        <position position="106"/>
    </location>
</feature>
<dbReference type="Proteomes" id="UP000747399">
    <property type="component" value="Unassembled WGS sequence"/>
</dbReference>
<reference evidence="1" key="1">
    <citation type="journal article" date="2021" name="Proc. Natl. Acad. Sci. U.S.A.">
        <title>Three genomes in the algal genus Volvox reveal the fate of a haploid sex-determining region after a transition to homothallism.</title>
        <authorList>
            <person name="Yamamoto K."/>
            <person name="Hamaji T."/>
            <person name="Kawai-Toyooka H."/>
            <person name="Matsuzaki R."/>
            <person name="Takahashi F."/>
            <person name="Nishimura Y."/>
            <person name="Kawachi M."/>
            <person name="Noguchi H."/>
            <person name="Minakuchi Y."/>
            <person name="Umen J.G."/>
            <person name="Toyoda A."/>
            <person name="Nozaki H."/>
        </authorList>
    </citation>
    <scope>NUCLEOTIDE SEQUENCE</scope>
    <source>
        <strain evidence="1">NIES-3780</strain>
    </source>
</reference>
<name>A0A8J4B055_9CHLO</name>
<organism evidence="1 2">
    <name type="scientific">Volvox africanus</name>
    <dbReference type="NCBI Taxonomy" id="51714"/>
    <lineage>
        <taxon>Eukaryota</taxon>
        <taxon>Viridiplantae</taxon>
        <taxon>Chlorophyta</taxon>
        <taxon>core chlorophytes</taxon>
        <taxon>Chlorophyceae</taxon>
        <taxon>CS clade</taxon>
        <taxon>Chlamydomonadales</taxon>
        <taxon>Volvocaceae</taxon>
        <taxon>Volvox</taxon>
    </lineage>
</organism>
<protein>
    <submittedName>
        <fullName evidence="1">Uncharacterized protein</fullName>
    </submittedName>
</protein>
<comment type="caution">
    <text evidence="1">The sequence shown here is derived from an EMBL/GenBank/DDBJ whole genome shotgun (WGS) entry which is preliminary data.</text>
</comment>
<evidence type="ECO:0000313" key="1">
    <source>
        <dbReference type="EMBL" id="GIL51389.1"/>
    </source>
</evidence>
<sequence length="106" mass="11645">LEVDQLDVENKGCMWRNDARDTAGTIGHVRADRQRSPLTLRHLGDANVPALNHFPHAQTKIKWGAAVTTAVKLSAVLQGACVVHEDLLSLLRAVNTVSWLSRLDVD</sequence>
<dbReference type="EMBL" id="BNCO01000010">
    <property type="protein sequence ID" value="GIL51389.1"/>
    <property type="molecule type" value="Genomic_DNA"/>
</dbReference>
<proteinExistence type="predicted"/>
<evidence type="ECO:0000313" key="2">
    <source>
        <dbReference type="Proteomes" id="UP000747399"/>
    </source>
</evidence>
<feature type="non-terminal residue" evidence="1">
    <location>
        <position position="1"/>
    </location>
</feature>
<keyword evidence="2" id="KW-1185">Reference proteome</keyword>